<evidence type="ECO:0000313" key="3">
    <source>
        <dbReference type="Proteomes" id="UP000523545"/>
    </source>
</evidence>
<feature type="transmembrane region" description="Helical" evidence="1">
    <location>
        <begin position="20"/>
        <end position="42"/>
    </location>
</feature>
<protein>
    <submittedName>
        <fullName evidence="2">Uncharacterized protein</fullName>
    </submittedName>
</protein>
<accession>A0A7Y9WWV0</accession>
<evidence type="ECO:0000256" key="1">
    <source>
        <dbReference type="SAM" id="Phobius"/>
    </source>
</evidence>
<dbReference type="EMBL" id="JACCHK010000001">
    <property type="protein sequence ID" value="NYH41031.1"/>
    <property type="molecule type" value="Genomic_DNA"/>
</dbReference>
<dbReference type="AlphaFoldDB" id="A0A7Y9WWV0"/>
<dbReference type="Proteomes" id="UP000523545">
    <property type="component" value="Unassembled WGS sequence"/>
</dbReference>
<evidence type="ECO:0000313" key="2">
    <source>
        <dbReference type="EMBL" id="NYH41031.1"/>
    </source>
</evidence>
<keyword evidence="3" id="KW-1185">Reference proteome</keyword>
<comment type="caution">
    <text evidence="2">The sequence shown here is derived from an EMBL/GenBank/DDBJ whole genome shotgun (WGS) entry which is preliminary data.</text>
</comment>
<keyword evidence="1" id="KW-0812">Transmembrane</keyword>
<organism evidence="2 3">
    <name type="scientific">Micromonospora jinlongensis</name>
    <dbReference type="NCBI Taxonomy" id="1287877"/>
    <lineage>
        <taxon>Bacteria</taxon>
        <taxon>Bacillati</taxon>
        <taxon>Actinomycetota</taxon>
        <taxon>Actinomycetes</taxon>
        <taxon>Micromonosporales</taxon>
        <taxon>Micromonosporaceae</taxon>
        <taxon>Micromonospora</taxon>
    </lineage>
</organism>
<keyword evidence="1" id="KW-0472">Membrane</keyword>
<feature type="transmembrane region" description="Helical" evidence="1">
    <location>
        <begin position="115"/>
        <end position="137"/>
    </location>
</feature>
<gene>
    <name evidence="2" type="ORF">HNR22_000758</name>
</gene>
<name>A0A7Y9WWV0_9ACTN</name>
<reference evidence="2 3" key="1">
    <citation type="submission" date="2020-07" db="EMBL/GenBank/DDBJ databases">
        <title>Sequencing the genomes of 1000 actinobacteria strains.</title>
        <authorList>
            <person name="Klenk H.-P."/>
        </authorList>
    </citation>
    <scope>NUCLEOTIDE SEQUENCE [LARGE SCALE GENOMIC DNA]</scope>
    <source>
        <strain evidence="2 3">DSM 45876</strain>
    </source>
</reference>
<dbReference type="RefSeq" id="WP_179779089.1">
    <property type="nucleotide sequence ID" value="NZ_JACCHK010000001.1"/>
</dbReference>
<keyword evidence="1" id="KW-1133">Transmembrane helix</keyword>
<sequence>MISEPLRPGPAATGRRPPSISASVLLFAFWWVYVLAVDIALLAEVGGAGNWLALGACTVAVGVLLRGLRRGGPTAWRVAQRFAVGVGLAFLGGAGTMLLFGPRLGSLITPPVEPVVVVGILGGLLAVLALLVSGLLLRTASARAWCGR</sequence>
<proteinExistence type="predicted"/>
<feature type="transmembrane region" description="Helical" evidence="1">
    <location>
        <begin position="80"/>
        <end position="100"/>
    </location>
</feature>
<feature type="transmembrane region" description="Helical" evidence="1">
    <location>
        <begin position="48"/>
        <end position="68"/>
    </location>
</feature>